<feature type="non-terminal residue" evidence="2">
    <location>
        <position position="45"/>
    </location>
</feature>
<name>A0A392VKM2_9FABA</name>
<feature type="region of interest" description="Disordered" evidence="1">
    <location>
        <begin position="1"/>
        <end position="45"/>
    </location>
</feature>
<dbReference type="AlphaFoldDB" id="A0A392VKM2"/>
<accession>A0A392VKM2</accession>
<sequence length="45" mass="5293">MTQEERERDWKRRGRGRLRRHEERGAAEGGGGTQRRTSKLATGRR</sequence>
<protein>
    <submittedName>
        <fullName evidence="2">Uncharacterized protein</fullName>
    </submittedName>
</protein>
<comment type="caution">
    <text evidence="2">The sequence shown here is derived from an EMBL/GenBank/DDBJ whole genome shotgun (WGS) entry which is preliminary data.</text>
</comment>
<evidence type="ECO:0000256" key="1">
    <source>
        <dbReference type="SAM" id="MobiDB-lite"/>
    </source>
</evidence>
<feature type="compositionally biased region" description="Basic residues" evidence="1">
    <location>
        <begin position="36"/>
        <end position="45"/>
    </location>
</feature>
<feature type="compositionally biased region" description="Basic and acidic residues" evidence="1">
    <location>
        <begin position="1"/>
        <end position="10"/>
    </location>
</feature>
<proteinExistence type="predicted"/>
<evidence type="ECO:0000313" key="2">
    <source>
        <dbReference type="EMBL" id="MCI87972.1"/>
    </source>
</evidence>
<dbReference type="Proteomes" id="UP000265520">
    <property type="component" value="Unassembled WGS sequence"/>
</dbReference>
<keyword evidence="3" id="KW-1185">Reference proteome</keyword>
<evidence type="ECO:0000313" key="3">
    <source>
        <dbReference type="Proteomes" id="UP000265520"/>
    </source>
</evidence>
<dbReference type="EMBL" id="LXQA011180274">
    <property type="protein sequence ID" value="MCI87972.1"/>
    <property type="molecule type" value="Genomic_DNA"/>
</dbReference>
<organism evidence="2 3">
    <name type="scientific">Trifolium medium</name>
    <dbReference type="NCBI Taxonomy" id="97028"/>
    <lineage>
        <taxon>Eukaryota</taxon>
        <taxon>Viridiplantae</taxon>
        <taxon>Streptophyta</taxon>
        <taxon>Embryophyta</taxon>
        <taxon>Tracheophyta</taxon>
        <taxon>Spermatophyta</taxon>
        <taxon>Magnoliopsida</taxon>
        <taxon>eudicotyledons</taxon>
        <taxon>Gunneridae</taxon>
        <taxon>Pentapetalae</taxon>
        <taxon>rosids</taxon>
        <taxon>fabids</taxon>
        <taxon>Fabales</taxon>
        <taxon>Fabaceae</taxon>
        <taxon>Papilionoideae</taxon>
        <taxon>50 kb inversion clade</taxon>
        <taxon>NPAAA clade</taxon>
        <taxon>Hologalegina</taxon>
        <taxon>IRL clade</taxon>
        <taxon>Trifolieae</taxon>
        <taxon>Trifolium</taxon>
    </lineage>
</organism>
<reference evidence="2 3" key="1">
    <citation type="journal article" date="2018" name="Front. Plant Sci.">
        <title>Red Clover (Trifolium pratense) and Zigzag Clover (T. medium) - A Picture of Genomic Similarities and Differences.</title>
        <authorList>
            <person name="Dluhosova J."/>
            <person name="Istvanek J."/>
            <person name="Nedelnik J."/>
            <person name="Repkova J."/>
        </authorList>
    </citation>
    <scope>NUCLEOTIDE SEQUENCE [LARGE SCALE GENOMIC DNA]</scope>
    <source>
        <strain evidence="3">cv. 10/8</strain>
        <tissue evidence="2">Leaf</tissue>
    </source>
</reference>